<dbReference type="GO" id="GO:0030425">
    <property type="term" value="C:dendrite"/>
    <property type="evidence" value="ECO:0000318"/>
    <property type="project" value="GO_Central"/>
</dbReference>
<keyword evidence="6" id="KW-0747">Spliceosome</keyword>
<evidence type="ECO:0000313" key="9">
    <source>
        <dbReference type="Ensembl" id="ENSECAP00000038411.2"/>
    </source>
</evidence>
<evidence type="ECO:0000313" key="10">
    <source>
        <dbReference type="Proteomes" id="UP000002281"/>
    </source>
</evidence>
<evidence type="ECO:0000256" key="3">
    <source>
        <dbReference type="ARBA" id="ARBA00018615"/>
    </source>
</evidence>
<dbReference type="GeneTree" id="ENSGT00940000171336"/>
<dbReference type="Pfam" id="PF10235">
    <property type="entry name" value="Cript"/>
    <property type="match status" value="1"/>
</dbReference>
<dbReference type="PANTHER" id="PTHR11805:SF1">
    <property type="entry name" value="CYSTEINE-RICH PDZ-BINDING PROTEIN"/>
    <property type="match status" value="1"/>
</dbReference>
<keyword evidence="7" id="KW-0508">mRNA splicing</keyword>
<protein>
    <recommendedName>
        <fullName evidence="3">Cysteine-rich PDZ-binding protein</fullName>
    </recommendedName>
    <alternativeName>
        <fullName evidence="8">Cysteine-rich interactor of PDZ three</fullName>
    </alternativeName>
</protein>
<evidence type="ECO:0000256" key="5">
    <source>
        <dbReference type="ARBA" id="ARBA00022664"/>
    </source>
</evidence>
<evidence type="ECO:0000256" key="1">
    <source>
        <dbReference type="ARBA" id="ARBA00004496"/>
    </source>
</evidence>
<dbReference type="Bgee" id="ENSECAG00000028518">
    <property type="expression patterns" value="Expressed in epithelium of bronchus and 8 other cell types or tissues"/>
</dbReference>
<accession>A0A3Q2HYC0</accession>
<dbReference type="Ensembl" id="ENSECAT00000056138.2">
    <property type="protein sequence ID" value="ENSECAP00000043105.2"/>
    <property type="gene ID" value="ENSECAG00000036314.2"/>
</dbReference>
<keyword evidence="10" id="KW-1185">Reference proteome</keyword>
<evidence type="ECO:0000256" key="8">
    <source>
        <dbReference type="ARBA" id="ARBA00032518"/>
    </source>
</evidence>
<dbReference type="Ensembl" id="ENSECAT00000053313.2">
    <property type="protein sequence ID" value="ENSECAP00000027424.2"/>
    <property type="gene ID" value="ENSECAG00000028518.2"/>
</dbReference>
<evidence type="ECO:0000256" key="4">
    <source>
        <dbReference type="ARBA" id="ARBA00022490"/>
    </source>
</evidence>
<organism evidence="9 10">
    <name type="scientific">Equus caballus</name>
    <name type="common">Horse</name>
    <dbReference type="NCBI Taxonomy" id="9796"/>
    <lineage>
        <taxon>Eukaryota</taxon>
        <taxon>Metazoa</taxon>
        <taxon>Chordata</taxon>
        <taxon>Craniata</taxon>
        <taxon>Vertebrata</taxon>
        <taxon>Euteleostomi</taxon>
        <taxon>Mammalia</taxon>
        <taxon>Eutheria</taxon>
        <taxon>Laurasiatheria</taxon>
        <taxon>Perissodactyla</taxon>
        <taxon>Equidae</taxon>
        <taxon>Equus</taxon>
    </lineage>
</organism>
<dbReference type="GO" id="GO:0008380">
    <property type="term" value="P:RNA splicing"/>
    <property type="evidence" value="ECO:0007669"/>
    <property type="project" value="UniProtKB-KW"/>
</dbReference>
<reference evidence="9" key="2">
    <citation type="submission" date="2025-05" db="UniProtKB">
        <authorList>
            <consortium name="Ensembl"/>
        </authorList>
    </citation>
    <scope>IDENTIFICATION</scope>
    <source>
        <strain evidence="9">Thoroughbred</strain>
    </source>
</reference>
<comment type="similarity">
    <text evidence="2">Belongs to the CRIPT family.</text>
</comment>
<dbReference type="PaxDb" id="9796-ENSECAP00000027424"/>
<keyword evidence="4" id="KW-0963">Cytoplasm</keyword>
<dbReference type="STRING" id="9796.ENSECAP00000027424"/>
<evidence type="ECO:0000256" key="6">
    <source>
        <dbReference type="ARBA" id="ARBA00022728"/>
    </source>
</evidence>
<dbReference type="Proteomes" id="UP000002281">
    <property type="component" value="Chromosome 16"/>
</dbReference>
<dbReference type="AlphaFoldDB" id="A0A3Q2HYC0"/>
<proteinExistence type="inferred from homology"/>
<dbReference type="GO" id="GO:0031122">
    <property type="term" value="P:cytoplasmic microtubule organization"/>
    <property type="evidence" value="ECO:0000318"/>
    <property type="project" value="GO_Central"/>
</dbReference>
<dbReference type="Ensembl" id="ENSECAT00000031022.2">
    <property type="protein sequence ID" value="ENSECAP00000038411.2"/>
    <property type="gene ID" value="ENSECAG00000037128.2"/>
</dbReference>
<keyword evidence="5" id="KW-0507">mRNA processing</keyword>
<dbReference type="GO" id="GO:0006397">
    <property type="term" value="P:mRNA processing"/>
    <property type="evidence" value="ECO:0007669"/>
    <property type="project" value="UniProtKB-KW"/>
</dbReference>
<comment type="subcellular location">
    <subcellularLocation>
        <location evidence="1">Cytoplasm</location>
    </subcellularLocation>
</comment>
<sequence>MVCRKCAKKLGTIILQIHIFPCARNTTEIGGRKLNKNKALTSKEAKVNPYGKKKPSTCRICESSLHQLGSHYCQGCAHKKEARCPRGVLEYQVGVSGPERL</sequence>
<dbReference type="GO" id="GO:0005681">
    <property type="term" value="C:spliceosomal complex"/>
    <property type="evidence" value="ECO:0007669"/>
    <property type="project" value="UniProtKB-KW"/>
</dbReference>
<evidence type="ECO:0000256" key="2">
    <source>
        <dbReference type="ARBA" id="ARBA00009021"/>
    </source>
</evidence>
<dbReference type="GO" id="GO:0005737">
    <property type="term" value="C:cytoplasm"/>
    <property type="evidence" value="ECO:0007669"/>
    <property type="project" value="UniProtKB-SubCell"/>
</dbReference>
<reference evidence="9 10" key="1">
    <citation type="journal article" date="2009" name="Science">
        <title>Genome sequence, comparative analysis, and population genetics of the domestic horse.</title>
        <authorList>
            <consortium name="Broad Institute Genome Sequencing Platform"/>
            <consortium name="Broad Institute Whole Genome Assembly Team"/>
            <person name="Wade C.M."/>
            <person name="Giulotto E."/>
            <person name="Sigurdsson S."/>
            <person name="Zoli M."/>
            <person name="Gnerre S."/>
            <person name="Imsland F."/>
            <person name="Lear T.L."/>
            <person name="Adelson D.L."/>
            <person name="Bailey E."/>
            <person name="Bellone R.R."/>
            <person name="Bloecker H."/>
            <person name="Distl O."/>
            <person name="Edgar R.C."/>
            <person name="Garber M."/>
            <person name="Leeb T."/>
            <person name="Mauceli E."/>
            <person name="MacLeod J.N."/>
            <person name="Penedo M.C.T."/>
            <person name="Raison J.M."/>
            <person name="Sharpe T."/>
            <person name="Vogel J."/>
            <person name="Andersson L."/>
            <person name="Antczak D.F."/>
            <person name="Biagi T."/>
            <person name="Binns M.M."/>
            <person name="Chowdhary B.P."/>
            <person name="Coleman S.J."/>
            <person name="Della Valle G."/>
            <person name="Fryc S."/>
            <person name="Guerin G."/>
            <person name="Hasegawa T."/>
            <person name="Hill E.W."/>
            <person name="Jurka J."/>
            <person name="Kiialainen A."/>
            <person name="Lindgren G."/>
            <person name="Liu J."/>
            <person name="Magnani E."/>
            <person name="Mickelson J.R."/>
            <person name="Murray J."/>
            <person name="Nergadze S.G."/>
            <person name="Onofrio R."/>
            <person name="Pedroni S."/>
            <person name="Piras M.F."/>
            <person name="Raudsepp T."/>
            <person name="Rocchi M."/>
            <person name="Roeed K.H."/>
            <person name="Ryder O.A."/>
            <person name="Searle S."/>
            <person name="Skow L."/>
            <person name="Swinburne J.E."/>
            <person name="Syvaenen A.C."/>
            <person name="Tozaki T."/>
            <person name="Valberg S.J."/>
            <person name="Vaudin M."/>
            <person name="White J.R."/>
            <person name="Zody M.C."/>
            <person name="Lander E.S."/>
            <person name="Lindblad-Toh K."/>
        </authorList>
    </citation>
    <scope>NUCLEOTIDE SEQUENCE [LARGE SCALE GENOMIC DNA]</scope>
    <source>
        <strain evidence="9 10">Thoroughbred</strain>
    </source>
</reference>
<dbReference type="InterPro" id="IPR019367">
    <property type="entry name" value="PDZ-binding_CRIPT"/>
</dbReference>
<dbReference type="PANTHER" id="PTHR11805">
    <property type="entry name" value="CYSTEINE-RICH PDZ-BINDING PROTEIN"/>
    <property type="match status" value="1"/>
</dbReference>
<evidence type="ECO:0000256" key="7">
    <source>
        <dbReference type="ARBA" id="ARBA00023187"/>
    </source>
</evidence>
<dbReference type="GO" id="GO:0008017">
    <property type="term" value="F:microtubule binding"/>
    <property type="evidence" value="ECO:0000318"/>
    <property type="project" value="GO_Central"/>
</dbReference>
<name>A0A3Q2HYC0_HORSE</name>